<dbReference type="AlphaFoldDB" id="A0A8J3GQ47"/>
<dbReference type="PROSITE" id="PS51257">
    <property type="entry name" value="PROKAR_LIPOPROTEIN"/>
    <property type="match status" value="1"/>
</dbReference>
<dbReference type="PANTHER" id="PTHR35273:SF2">
    <property type="entry name" value="ALPHA-GALACTOSIDASE"/>
    <property type="match status" value="1"/>
</dbReference>
<dbReference type="InterPro" id="IPR017853">
    <property type="entry name" value="GH"/>
</dbReference>
<evidence type="ECO:0000259" key="2">
    <source>
        <dbReference type="Pfam" id="PF03537"/>
    </source>
</evidence>
<comment type="caution">
    <text evidence="3">The sequence shown here is derived from an EMBL/GenBank/DDBJ whole genome shotgun (WGS) entry which is preliminary data.</text>
</comment>
<keyword evidence="4" id="KW-1185">Reference proteome</keyword>
<dbReference type="RefSeq" id="WP_191282764.1">
    <property type="nucleotide sequence ID" value="NZ_BNAI01000002.1"/>
</dbReference>
<organism evidence="3 4">
    <name type="scientific">Pseudolysinimonas yzui</name>
    <dbReference type="NCBI Taxonomy" id="2708254"/>
    <lineage>
        <taxon>Bacteria</taxon>
        <taxon>Bacillati</taxon>
        <taxon>Actinomycetota</taxon>
        <taxon>Actinomycetes</taxon>
        <taxon>Micrococcales</taxon>
        <taxon>Microbacteriaceae</taxon>
        <taxon>Pseudolysinimonas</taxon>
    </lineage>
</organism>
<dbReference type="SUPFAM" id="SSF51445">
    <property type="entry name" value="(Trans)glycosidases"/>
    <property type="match status" value="1"/>
</dbReference>
<name>A0A8J3GQ47_9MICO</name>
<dbReference type="EMBL" id="BNAI01000002">
    <property type="protein sequence ID" value="GHF14370.1"/>
    <property type="molecule type" value="Genomic_DNA"/>
</dbReference>
<dbReference type="Pfam" id="PF03537">
    <property type="entry name" value="Glyco_hydro_114"/>
    <property type="match status" value="1"/>
</dbReference>
<evidence type="ECO:0000313" key="3">
    <source>
        <dbReference type="EMBL" id="GHF14370.1"/>
    </source>
</evidence>
<dbReference type="Gene3D" id="3.20.20.70">
    <property type="entry name" value="Aldolase class I"/>
    <property type="match status" value="1"/>
</dbReference>
<dbReference type="InterPro" id="IPR013785">
    <property type="entry name" value="Aldolase_TIM"/>
</dbReference>
<dbReference type="InterPro" id="IPR004352">
    <property type="entry name" value="GH114_TIM-barrel"/>
</dbReference>
<reference evidence="3" key="2">
    <citation type="submission" date="2020-09" db="EMBL/GenBank/DDBJ databases">
        <authorList>
            <person name="Sun Q."/>
            <person name="Zhou Y."/>
        </authorList>
    </citation>
    <scope>NUCLEOTIDE SEQUENCE</scope>
    <source>
        <strain evidence="3">CGMCC 1.16548</strain>
    </source>
</reference>
<proteinExistence type="predicted"/>
<feature type="domain" description="Glycoside-hydrolase family GH114 TIM-barrel" evidence="2">
    <location>
        <begin position="40"/>
        <end position="255"/>
    </location>
</feature>
<gene>
    <name evidence="3" type="ORF">GCM10011600_14130</name>
</gene>
<evidence type="ECO:0000313" key="4">
    <source>
        <dbReference type="Proteomes" id="UP000617531"/>
    </source>
</evidence>
<accession>A0A8J3GQ47</accession>
<evidence type="ECO:0000256" key="1">
    <source>
        <dbReference type="SAM" id="SignalP"/>
    </source>
</evidence>
<dbReference type="PANTHER" id="PTHR35273">
    <property type="entry name" value="ALPHA-1,4 POLYGALACTOSAMINIDASE, PUTATIVE (AFU_ORTHOLOGUE AFUA_3G07890)-RELATED"/>
    <property type="match status" value="1"/>
</dbReference>
<feature type="chain" id="PRO_5039327088" description="Glycoside-hydrolase family GH114 TIM-barrel domain-containing protein" evidence="1">
    <location>
        <begin position="21"/>
        <end position="268"/>
    </location>
</feature>
<keyword evidence="1" id="KW-0732">Signal</keyword>
<protein>
    <recommendedName>
        <fullName evidence="2">Glycoside-hydrolase family GH114 TIM-barrel domain-containing protein</fullName>
    </recommendedName>
</protein>
<dbReference type="Proteomes" id="UP000617531">
    <property type="component" value="Unassembled WGS sequence"/>
</dbReference>
<reference evidence="3" key="1">
    <citation type="journal article" date="2014" name="Int. J. Syst. Evol. Microbiol.">
        <title>Complete genome sequence of Corynebacterium casei LMG S-19264T (=DSM 44701T), isolated from a smear-ripened cheese.</title>
        <authorList>
            <consortium name="US DOE Joint Genome Institute (JGI-PGF)"/>
            <person name="Walter F."/>
            <person name="Albersmeier A."/>
            <person name="Kalinowski J."/>
            <person name="Ruckert C."/>
        </authorList>
    </citation>
    <scope>NUCLEOTIDE SEQUENCE</scope>
    <source>
        <strain evidence="3">CGMCC 1.16548</strain>
    </source>
</reference>
<sequence>MSHRPALTVVGAIAALVTLAGCVPATEAPDIRLPPAGAAFDYQLGGGYDPPEGVTVVARDATDASVGEGVYDICYVNGFQTQPGEGDHWVAEHPTLVLRVADGSPLVDPGWPDEYLLDTSTHAKRDEIAALLGTVVASCLTGGFDAVEIDNLDSYTRSDGRLTIENNIALAAAYARVAHSLGLAIAQKNEAGDSERLRDEVGFDFAITEECARYDECADYTDAYGDLVFDIEYSAEYLPAACAAVGTAVLRDLDLTTPDDPGYVFTSC</sequence>
<feature type="signal peptide" evidence="1">
    <location>
        <begin position="1"/>
        <end position="20"/>
    </location>
</feature>